<proteinExistence type="predicted"/>
<keyword evidence="3" id="KW-1185">Reference proteome</keyword>
<feature type="signal peptide" evidence="1">
    <location>
        <begin position="1"/>
        <end position="28"/>
    </location>
</feature>
<protein>
    <recommendedName>
        <fullName evidence="4">HEAT repeat domain-containing protein</fullName>
    </recommendedName>
</protein>
<organism evidence="2 3">
    <name type="scientific">Pelagicoccus mobilis</name>
    <dbReference type="NCBI Taxonomy" id="415221"/>
    <lineage>
        <taxon>Bacteria</taxon>
        <taxon>Pseudomonadati</taxon>
        <taxon>Verrucomicrobiota</taxon>
        <taxon>Opitutia</taxon>
        <taxon>Puniceicoccales</taxon>
        <taxon>Pelagicoccaceae</taxon>
        <taxon>Pelagicoccus</taxon>
    </lineage>
</organism>
<sequence length="670" mass="73872">MGAKHSNSARILKTVGLTLLAAGSFAIARFQAPPEPQTTGITADRAPSPGTPPDLVLESSQLAANHPLGTLNSAFSSGERFNIHYTALLLTQNHSPQQIGQLLLGCADFEGSDADIVSLIFALDLAYRDPNLLTQVLRQTHKSGNRYLDLSSLFYYWASAAPQDAFDTALKLPQHLQRQAFQGVSRSGIREIKKQVEAYLSSSNYRSSGNSESREKAIQAIAQKSWKSDPEGFLRFFSKGFQNRPLDGLEHALEIDDPHLQSRALDSLRHSKWEDPIEGLKTALALVDENNIPNPQKRRGFIANIINRAGPEHYIEAIGVLEAATSPQERAKYLPLIQPGDHKSIATLLSSSFIQSIPDSPRKTNFLRNTLNSFAHTDWERSLELLNQHLPTHIVEQSIPILANNAYRIDGSQAAIHLLEATSSNELRTQTIQQLANSWGQKDPLGYLSWTLSEPNQAELLSAQKNAINYWAKSDMESLRLFESEVEEGQFKTALQQGIGVGLAASDPYSAIEYASTISDIEAAVPIVSQAAYTLSQTEPRAAAELIVSIYPDNPSAQRSLQRIGRTWADSDPQAASVFFSNLPESHYTTRALASTLQRWVHQDQNAAIDFITNLPSGNRRDQAITNTGLLHSLQNSQSDDLPKLLEMIENPELRTNLQKRHLNPGSGNG</sequence>
<dbReference type="AlphaFoldDB" id="A0A934VTB4"/>
<gene>
    <name evidence="2" type="ORF">JIN87_21795</name>
</gene>
<evidence type="ECO:0000313" key="2">
    <source>
        <dbReference type="EMBL" id="MBK1879533.1"/>
    </source>
</evidence>
<name>A0A934VTB4_9BACT</name>
<feature type="chain" id="PRO_5037185694" description="HEAT repeat domain-containing protein" evidence="1">
    <location>
        <begin position="29"/>
        <end position="670"/>
    </location>
</feature>
<dbReference type="EMBL" id="JAENIL010000050">
    <property type="protein sequence ID" value="MBK1879533.1"/>
    <property type="molecule type" value="Genomic_DNA"/>
</dbReference>
<reference evidence="2" key="1">
    <citation type="submission" date="2021-01" db="EMBL/GenBank/DDBJ databases">
        <title>Modified the classification status of verrucomicrobia.</title>
        <authorList>
            <person name="Feng X."/>
        </authorList>
    </citation>
    <scope>NUCLEOTIDE SEQUENCE</scope>
    <source>
        <strain evidence="2">KCTC 13126</strain>
    </source>
</reference>
<evidence type="ECO:0000256" key="1">
    <source>
        <dbReference type="SAM" id="SignalP"/>
    </source>
</evidence>
<comment type="caution">
    <text evidence="2">The sequence shown here is derived from an EMBL/GenBank/DDBJ whole genome shotgun (WGS) entry which is preliminary data.</text>
</comment>
<dbReference type="Proteomes" id="UP000617628">
    <property type="component" value="Unassembled WGS sequence"/>
</dbReference>
<dbReference type="RefSeq" id="WP_200357746.1">
    <property type="nucleotide sequence ID" value="NZ_JAENIL010000050.1"/>
</dbReference>
<evidence type="ECO:0008006" key="4">
    <source>
        <dbReference type="Google" id="ProtNLM"/>
    </source>
</evidence>
<evidence type="ECO:0000313" key="3">
    <source>
        <dbReference type="Proteomes" id="UP000617628"/>
    </source>
</evidence>
<keyword evidence="1" id="KW-0732">Signal</keyword>
<accession>A0A934VTB4</accession>